<dbReference type="OrthoDB" id="5282002at2759"/>
<dbReference type="AlphaFoldDB" id="A0A9Q0BB34"/>
<evidence type="ECO:0000313" key="3">
    <source>
        <dbReference type="EMBL" id="KAI6779417.1"/>
    </source>
</evidence>
<gene>
    <name evidence="3" type="ORF">J7T54_005231</name>
</gene>
<dbReference type="GeneID" id="75831716"/>
<keyword evidence="4" id="KW-1185">Reference proteome</keyword>
<proteinExistence type="predicted"/>
<evidence type="ECO:0000259" key="2">
    <source>
        <dbReference type="Pfam" id="PF14737"/>
    </source>
</evidence>
<feature type="compositionally biased region" description="Basic and acidic residues" evidence="1">
    <location>
        <begin position="1"/>
        <end position="11"/>
    </location>
</feature>
<feature type="domain" description="DUF4470" evidence="2">
    <location>
        <begin position="56"/>
        <end position="158"/>
    </location>
</feature>
<reference evidence="3" key="1">
    <citation type="journal article" date="2021" name="J Fungi (Basel)">
        <title>Genomic and Metabolomic Analyses of the Marine Fungus Emericellopsis cladophorae: Insights into Saltwater Adaptability Mechanisms and Its Biosynthetic Potential.</title>
        <authorList>
            <person name="Goncalves M.F.M."/>
            <person name="Hilario S."/>
            <person name="Van de Peer Y."/>
            <person name="Esteves A.C."/>
            <person name="Alves A."/>
        </authorList>
    </citation>
    <scope>NUCLEOTIDE SEQUENCE</scope>
    <source>
        <strain evidence="3">MUM 19.33</strain>
    </source>
</reference>
<evidence type="ECO:0000313" key="4">
    <source>
        <dbReference type="Proteomes" id="UP001055219"/>
    </source>
</evidence>
<dbReference type="EMBL" id="JAGIXG020000047">
    <property type="protein sequence ID" value="KAI6779417.1"/>
    <property type="molecule type" value="Genomic_DNA"/>
</dbReference>
<organism evidence="3 4">
    <name type="scientific">Emericellopsis cladophorae</name>
    <dbReference type="NCBI Taxonomy" id="2686198"/>
    <lineage>
        <taxon>Eukaryota</taxon>
        <taxon>Fungi</taxon>
        <taxon>Dikarya</taxon>
        <taxon>Ascomycota</taxon>
        <taxon>Pezizomycotina</taxon>
        <taxon>Sordariomycetes</taxon>
        <taxon>Hypocreomycetidae</taxon>
        <taxon>Hypocreales</taxon>
        <taxon>Bionectriaceae</taxon>
        <taxon>Emericellopsis</taxon>
    </lineage>
</organism>
<feature type="region of interest" description="Disordered" evidence="1">
    <location>
        <begin position="1"/>
        <end position="30"/>
    </location>
</feature>
<dbReference type="RefSeq" id="XP_051360273.1">
    <property type="nucleotide sequence ID" value="XM_051508661.1"/>
</dbReference>
<sequence>MADSEVAKRGPDTPPGLSRPNKSNDHENKEAAKTTYCSDACLKAHKPAHQTKHAHFWSKVPATDIINVETNDGVDFAGTLRILTTSRFGLRHIIRSLSEYPLASKAKRKIYISEGHGSVHFARTVAALMCLLPGKDKQLSTLDMFRNAEAAVHLAYSTWVREDVEKTLRARVFAELGSVPLARWEGRGRLKAVYPDLGLTLMGSPDALGHLVMHVGCLPEGRSVPDAASRDCQLRRSLDYLMHGEDENSTWERMYPARRTGWSRWKNGAGGVLLPFGHLKIDVSKISPIFFVDADVRGFAAEPLCEWAFDDIVPSRQSRAEGDTYSQFFSYIQEQMVSFREVLQISSVEFFVIAREKGDSFTDNLDMLGLGPDDKMDRVEIGEGLLDKQPKSTMVDISSILKPCRDSPHATTLCLLTHESIAAQIKSSHNAERMEAKYLSETGWQHSLDNSKCTSSRAEVCQMVHTSYANWPLLAVKELSVPPFMAERADGRHGSVILEGFSGLRMRRRHRVVRDRWSGFPMRDVYLPNGAHDHSLARLRAWQAWAYPEALQWVEFRKARRFPSRADLVGLSTQKGQKTFMRRKKMAARKNVARLGSVRLLNLAENLSAGGLGLLAQIASGMKNLG</sequence>
<name>A0A9Q0BB34_9HYPO</name>
<dbReference type="InterPro" id="IPR027974">
    <property type="entry name" value="DUF4470"/>
</dbReference>
<reference evidence="3" key="2">
    <citation type="submission" date="2022-07" db="EMBL/GenBank/DDBJ databases">
        <authorList>
            <person name="Goncalves M.F.M."/>
            <person name="Hilario S."/>
            <person name="Van De Peer Y."/>
            <person name="Esteves A.C."/>
            <person name="Alves A."/>
        </authorList>
    </citation>
    <scope>NUCLEOTIDE SEQUENCE</scope>
    <source>
        <strain evidence="3">MUM 19.33</strain>
    </source>
</reference>
<dbReference type="Pfam" id="PF14737">
    <property type="entry name" value="DUF4470"/>
    <property type="match status" value="1"/>
</dbReference>
<accession>A0A9Q0BB34</accession>
<protein>
    <recommendedName>
        <fullName evidence="2">DUF4470 domain-containing protein</fullName>
    </recommendedName>
</protein>
<comment type="caution">
    <text evidence="3">The sequence shown here is derived from an EMBL/GenBank/DDBJ whole genome shotgun (WGS) entry which is preliminary data.</text>
</comment>
<evidence type="ECO:0000256" key="1">
    <source>
        <dbReference type="SAM" id="MobiDB-lite"/>
    </source>
</evidence>
<dbReference type="Proteomes" id="UP001055219">
    <property type="component" value="Unassembled WGS sequence"/>
</dbReference>